<organism evidence="1 2">
    <name type="scientific">Streptococcus chenjunshii</name>
    <dbReference type="NCBI Taxonomy" id="2173853"/>
    <lineage>
        <taxon>Bacteria</taxon>
        <taxon>Bacillati</taxon>
        <taxon>Bacillota</taxon>
        <taxon>Bacilli</taxon>
        <taxon>Lactobacillales</taxon>
        <taxon>Streptococcaceae</taxon>
        <taxon>Streptococcus</taxon>
    </lineage>
</organism>
<comment type="caution">
    <text evidence="1">The sequence shown here is derived from an EMBL/GenBank/DDBJ whole genome shotgun (WGS) entry which is preliminary data.</text>
</comment>
<reference evidence="1 2" key="1">
    <citation type="submission" date="2018-08" db="EMBL/GenBank/DDBJ databases">
        <title>Draft genome of Streptococcus sp .nov. Z2.</title>
        <authorList>
            <person name="Tian Z."/>
        </authorList>
    </citation>
    <scope>NUCLEOTIDE SEQUENCE [LARGE SCALE GENOMIC DNA]</scope>
    <source>
        <strain evidence="1 2">Z2</strain>
    </source>
</reference>
<keyword evidence="2" id="KW-1185">Reference proteome</keyword>
<evidence type="ECO:0000313" key="1">
    <source>
        <dbReference type="EMBL" id="RFU50397.1"/>
    </source>
</evidence>
<name>A0ABX9L3K3_9STRE</name>
<proteinExistence type="predicted"/>
<protein>
    <submittedName>
        <fullName evidence="1">Uncharacterized protein</fullName>
    </submittedName>
</protein>
<gene>
    <name evidence="1" type="ORF">DDV22_08865</name>
</gene>
<dbReference type="EMBL" id="QVQY01000028">
    <property type="protein sequence ID" value="RFU50397.1"/>
    <property type="molecule type" value="Genomic_DNA"/>
</dbReference>
<dbReference type="Proteomes" id="UP000264056">
    <property type="component" value="Unassembled WGS sequence"/>
</dbReference>
<sequence length="60" mass="6901">MSQSLGQTVFLKTYQVYQYKKKGFSSATAENSILCLIILSHYYSVRLVGQKRKLALRLDI</sequence>
<accession>A0ABX9L3K3</accession>
<evidence type="ECO:0000313" key="2">
    <source>
        <dbReference type="Proteomes" id="UP000264056"/>
    </source>
</evidence>